<evidence type="ECO:0000313" key="2">
    <source>
        <dbReference type="EMBL" id="KND59398.1"/>
    </source>
</evidence>
<dbReference type="EMBL" id="LFJJ01000133">
    <property type="protein sequence ID" value="KND59398.1"/>
    <property type="molecule type" value="Genomic_DNA"/>
</dbReference>
<dbReference type="Proteomes" id="UP000036959">
    <property type="component" value="Unassembled WGS sequence"/>
</dbReference>
<reference evidence="3" key="1">
    <citation type="submission" date="2015-06" db="EMBL/GenBank/DDBJ databases">
        <title>Comparative genomics of Burkholderia leaf nodule symbionts.</title>
        <authorList>
            <person name="Carlier A."/>
            <person name="Eberl L."/>
            <person name="Pinto-Carbo M."/>
        </authorList>
    </citation>
    <scope>NUCLEOTIDE SEQUENCE [LARGE SCALE GENOMIC DNA]</scope>
    <source>
        <strain evidence="3">UZHbot4</strain>
    </source>
</reference>
<feature type="compositionally biased region" description="Low complexity" evidence="1">
    <location>
        <begin position="28"/>
        <end position="48"/>
    </location>
</feature>
<comment type="caution">
    <text evidence="2">The sequence shown here is derived from an EMBL/GenBank/DDBJ whole genome shotgun (WGS) entry which is preliminary data.</text>
</comment>
<dbReference type="AlphaFoldDB" id="A0A0L0MAK1"/>
<evidence type="ECO:0000256" key="1">
    <source>
        <dbReference type="SAM" id="MobiDB-lite"/>
    </source>
</evidence>
<evidence type="ECO:0000313" key="3">
    <source>
        <dbReference type="Proteomes" id="UP000036959"/>
    </source>
</evidence>
<accession>A0A0L0MAK1</accession>
<feature type="region of interest" description="Disordered" evidence="1">
    <location>
        <begin position="1"/>
        <end position="60"/>
    </location>
</feature>
<sequence length="106" mass="11459">MADVTKLKKAGRLGAPPAVSEASSNLTAPEVVPAAAPVAVSAPPATAAQYQRRDGRTARRTHRTLPFATRVSPAFDERLRDIAERDNLMLVEVLELALDAYEAQRH</sequence>
<protein>
    <submittedName>
        <fullName evidence="2">Uncharacterized protein</fullName>
    </submittedName>
</protein>
<dbReference type="PATRIC" id="fig|242163.4.peg.1158"/>
<dbReference type="RefSeq" id="WP_050454774.1">
    <property type="nucleotide sequence ID" value="NZ_LFJJ01000133.1"/>
</dbReference>
<dbReference type="OrthoDB" id="7582082at2"/>
<organism evidence="2 3">
    <name type="scientific">Candidatus Burkholderia verschuerenii</name>
    <dbReference type="NCBI Taxonomy" id="242163"/>
    <lineage>
        <taxon>Bacteria</taxon>
        <taxon>Pseudomonadati</taxon>
        <taxon>Pseudomonadota</taxon>
        <taxon>Betaproteobacteria</taxon>
        <taxon>Burkholderiales</taxon>
        <taxon>Burkholderiaceae</taxon>
        <taxon>Burkholderia</taxon>
    </lineage>
</organism>
<name>A0A0L0MAK1_9BURK</name>
<gene>
    <name evidence="2" type="ORF">BVER_03363</name>
</gene>
<keyword evidence="3" id="KW-1185">Reference proteome</keyword>
<proteinExistence type="predicted"/>